<protein>
    <submittedName>
        <fullName evidence="10">Major facilitator superfamily transporter</fullName>
    </submittedName>
</protein>
<comment type="subcellular location">
    <subcellularLocation>
        <location evidence="1">Membrane</location>
        <topology evidence="1">Multi-pass membrane protein</topology>
    </subcellularLocation>
</comment>
<evidence type="ECO:0000256" key="5">
    <source>
        <dbReference type="ARBA" id="ARBA00022989"/>
    </source>
</evidence>
<evidence type="ECO:0000256" key="8">
    <source>
        <dbReference type="SAM" id="Phobius"/>
    </source>
</evidence>
<dbReference type="CDD" id="cd17316">
    <property type="entry name" value="MFS_SV2_like"/>
    <property type="match status" value="1"/>
</dbReference>
<keyword evidence="5 8" id="KW-1133">Transmembrane helix</keyword>
<accession>A0A8H5Q5I1</accession>
<keyword evidence="11" id="KW-1185">Reference proteome</keyword>
<feature type="transmembrane region" description="Helical" evidence="8">
    <location>
        <begin position="454"/>
        <end position="475"/>
    </location>
</feature>
<comment type="caution">
    <text evidence="10">The sequence shown here is derived from an EMBL/GenBank/DDBJ whole genome shotgun (WGS) entry which is preliminary data.</text>
</comment>
<feature type="transmembrane region" description="Helical" evidence="8">
    <location>
        <begin position="85"/>
        <end position="105"/>
    </location>
</feature>
<dbReference type="OrthoDB" id="4139357at2759"/>
<feature type="compositionally biased region" description="Basic and acidic residues" evidence="7">
    <location>
        <begin position="16"/>
        <end position="28"/>
    </location>
</feature>
<evidence type="ECO:0000256" key="1">
    <source>
        <dbReference type="ARBA" id="ARBA00004141"/>
    </source>
</evidence>
<gene>
    <name evidence="10" type="ORF">FSUBG_4670</name>
</gene>
<dbReference type="RefSeq" id="XP_036539846.1">
    <property type="nucleotide sequence ID" value="XM_036682685.1"/>
</dbReference>
<feature type="transmembrane region" description="Helical" evidence="8">
    <location>
        <begin position="210"/>
        <end position="232"/>
    </location>
</feature>
<evidence type="ECO:0000313" key="11">
    <source>
        <dbReference type="Proteomes" id="UP000547976"/>
    </source>
</evidence>
<dbReference type="GO" id="GO:0022857">
    <property type="term" value="F:transmembrane transporter activity"/>
    <property type="evidence" value="ECO:0007669"/>
    <property type="project" value="InterPro"/>
</dbReference>
<feature type="transmembrane region" description="Helical" evidence="8">
    <location>
        <begin position="430"/>
        <end position="448"/>
    </location>
</feature>
<proteinExistence type="inferred from homology"/>
<reference evidence="10 11" key="1">
    <citation type="submission" date="2020-05" db="EMBL/GenBank/DDBJ databases">
        <title>Identification and distribution of gene clusters putatively required for synthesis of sphingolipid metabolism inhibitors in phylogenetically diverse species of the filamentous fungus Fusarium.</title>
        <authorList>
            <person name="Kim H.-S."/>
            <person name="Busman M."/>
            <person name="Brown D.W."/>
            <person name="Divon H."/>
            <person name="Uhlig S."/>
            <person name="Proctor R.H."/>
        </authorList>
    </citation>
    <scope>NUCLEOTIDE SEQUENCE [LARGE SCALE GENOMIC DNA]</scope>
    <source>
        <strain evidence="10 11">NRRL 66333</strain>
    </source>
</reference>
<dbReference type="PANTHER" id="PTHR23511:SF12">
    <property type="entry name" value="TRANSPORTER, PUTATIVE (AFU_ORTHOLOGUE AFUA_7G01740)-RELATED"/>
    <property type="match status" value="1"/>
</dbReference>
<organism evidence="10 11">
    <name type="scientific">Gibberella subglutinans</name>
    <name type="common">Fusarium subglutinans</name>
    <dbReference type="NCBI Taxonomy" id="42677"/>
    <lineage>
        <taxon>Eukaryota</taxon>
        <taxon>Fungi</taxon>
        <taxon>Dikarya</taxon>
        <taxon>Ascomycota</taxon>
        <taxon>Pezizomycotina</taxon>
        <taxon>Sordariomycetes</taxon>
        <taxon>Hypocreomycetidae</taxon>
        <taxon>Hypocreales</taxon>
        <taxon>Nectriaceae</taxon>
        <taxon>Fusarium</taxon>
        <taxon>Fusarium fujikuroi species complex</taxon>
    </lineage>
</organism>
<feature type="transmembrane region" description="Helical" evidence="8">
    <location>
        <begin position="515"/>
        <end position="536"/>
    </location>
</feature>
<dbReference type="FunFam" id="1.20.1250.20:FF:000171">
    <property type="entry name" value="MFS general substrate transporter"/>
    <property type="match status" value="1"/>
</dbReference>
<evidence type="ECO:0000313" key="10">
    <source>
        <dbReference type="EMBL" id="KAF5608452.1"/>
    </source>
</evidence>
<sequence length="544" mass="59292">MPPAENSEAGRLLKSQHRDSASYTMADKEEERKAYGAINNDGRRNSLVDAADDEAIIPKGALDPVYEAKARILNRAIQDLGMGRYQWELFVVIGFGWASDNLWPIVTSLILTPVANEFSVSNPPYLTLAQNIGLLGGAIFWGFGCDVFGRKWAFNITLGLTAIWGLISASAPNFAAIGIFDALWSFGVGGNLPVDSAIFLEFLPASHQYLLTILSIDWAIAQVIGTLIAWPLLGNYTCEQDTVCRRKDNMGWRYFTITVGGLTLLMFLGRFVLFKIYESPKYLMSKGRDEEAVRVVHTVAKKNGKTSTLSLEDLKACEPEGYVAQTDTSAALKRYLEKVDLSHVKALFVTRKLGLSTGLIMAVWALIGLGYPLYNAFIPYIQATKGADFGDGSTYLTYRNSLIIAVLGVPGALLGGWLVELPRLGRKGTLSLSTILTGVFLYCSTTATTSDALLGWQCAFNFFSNIMYAVLYSFTPELFPTPHRGTGNALCASCNRIFGIMAPIIAIFANLETSAPVYTSGALFIAAGLLVLLMPFESRGKAAL</sequence>
<dbReference type="PROSITE" id="PS50850">
    <property type="entry name" value="MFS"/>
    <property type="match status" value="1"/>
</dbReference>
<dbReference type="SUPFAM" id="SSF103473">
    <property type="entry name" value="MFS general substrate transporter"/>
    <property type="match status" value="1"/>
</dbReference>
<comment type="similarity">
    <text evidence="2">Belongs to the major facilitator superfamily.</text>
</comment>
<evidence type="ECO:0000259" key="9">
    <source>
        <dbReference type="PROSITE" id="PS50850"/>
    </source>
</evidence>
<dbReference type="InterPro" id="IPR036259">
    <property type="entry name" value="MFS_trans_sf"/>
</dbReference>
<dbReference type="GO" id="GO:0016020">
    <property type="term" value="C:membrane"/>
    <property type="evidence" value="ECO:0007669"/>
    <property type="project" value="UniProtKB-SubCell"/>
</dbReference>
<dbReference type="AlphaFoldDB" id="A0A8H5Q5I1"/>
<name>A0A8H5Q5I1_GIBSU</name>
<dbReference type="Pfam" id="PF00083">
    <property type="entry name" value="Sugar_tr"/>
    <property type="match status" value="1"/>
</dbReference>
<dbReference type="InterPro" id="IPR005828">
    <property type="entry name" value="MFS_sugar_transport-like"/>
</dbReference>
<feature type="transmembrane region" description="Helical" evidence="8">
    <location>
        <begin position="487"/>
        <end position="509"/>
    </location>
</feature>
<dbReference type="Gene3D" id="1.20.1250.20">
    <property type="entry name" value="MFS general substrate transporter like domains"/>
    <property type="match status" value="1"/>
</dbReference>
<feature type="transmembrane region" description="Helical" evidence="8">
    <location>
        <begin position="252"/>
        <end position="273"/>
    </location>
</feature>
<feature type="transmembrane region" description="Helical" evidence="8">
    <location>
        <begin position="125"/>
        <end position="145"/>
    </location>
</feature>
<feature type="domain" description="Major facilitator superfamily (MFS) profile" evidence="9">
    <location>
        <begin position="89"/>
        <end position="539"/>
    </location>
</feature>
<keyword evidence="6 8" id="KW-0472">Membrane</keyword>
<evidence type="ECO:0000256" key="6">
    <source>
        <dbReference type="ARBA" id="ARBA00023136"/>
    </source>
</evidence>
<feature type="transmembrane region" description="Helical" evidence="8">
    <location>
        <begin position="398"/>
        <end position="418"/>
    </location>
</feature>
<evidence type="ECO:0000256" key="7">
    <source>
        <dbReference type="SAM" id="MobiDB-lite"/>
    </source>
</evidence>
<feature type="transmembrane region" description="Helical" evidence="8">
    <location>
        <begin position="183"/>
        <end position="203"/>
    </location>
</feature>
<dbReference type="GeneID" id="59317403"/>
<evidence type="ECO:0000256" key="3">
    <source>
        <dbReference type="ARBA" id="ARBA00022448"/>
    </source>
</evidence>
<evidence type="ECO:0000256" key="2">
    <source>
        <dbReference type="ARBA" id="ARBA00008335"/>
    </source>
</evidence>
<dbReference type="InterPro" id="IPR020846">
    <property type="entry name" value="MFS_dom"/>
</dbReference>
<dbReference type="Proteomes" id="UP000547976">
    <property type="component" value="Unassembled WGS sequence"/>
</dbReference>
<keyword evidence="4 8" id="KW-0812">Transmembrane</keyword>
<feature type="region of interest" description="Disordered" evidence="7">
    <location>
        <begin position="1"/>
        <end position="28"/>
    </location>
</feature>
<keyword evidence="3" id="KW-0813">Transport</keyword>
<evidence type="ECO:0000256" key="4">
    <source>
        <dbReference type="ARBA" id="ARBA00022692"/>
    </source>
</evidence>
<dbReference type="PANTHER" id="PTHR23511">
    <property type="entry name" value="SYNAPTIC VESICLE GLYCOPROTEIN 2"/>
    <property type="match status" value="1"/>
</dbReference>
<feature type="transmembrane region" description="Helical" evidence="8">
    <location>
        <begin position="152"/>
        <end position="171"/>
    </location>
</feature>
<dbReference type="EMBL" id="JAAOAV010000042">
    <property type="protein sequence ID" value="KAF5608452.1"/>
    <property type="molecule type" value="Genomic_DNA"/>
</dbReference>
<feature type="transmembrane region" description="Helical" evidence="8">
    <location>
        <begin position="353"/>
        <end position="374"/>
    </location>
</feature>